<dbReference type="STRING" id="1703345.A3860_05015"/>
<evidence type="ECO:0008006" key="3">
    <source>
        <dbReference type="Google" id="ProtNLM"/>
    </source>
</evidence>
<dbReference type="RefSeq" id="WP_081151319.1">
    <property type="nucleotide sequence ID" value="NZ_LVYD01000058.1"/>
</dbReference>
<name>A0A1V9FS18_9BACT</name>
<accession>A0A1V9FS18</accession>
<keyword evidence="2" id="KW-1185">Reference proteome</keyword>
<organism evidence="1 2">
    <name type="scientific">Niastella vici</name>
    <dbReference type="NCBI Taxonomy" id="1703345"/>
    <lineage>
        <taxon>Bacteria</taxon>
        <taxon>Pseudomonadati</taxon>
        <taxon>Bacteroidota</taxon>
        <taxon>Chitinophagia</taxon>
        <taxon>Chitinophagales</taxon>
        <taxon>Chitinophagaceae</taxon>
        <taxon>Niastella</taxon>
    </lineage>
</organism>
<proteinExistence type="predicted"/>
<dbReference type="Gene3D" id="3.40.50.1000">
    <property type="entry name" value="HAD superfamily/HAD-like"/>
    <property type="match status" value="1"/>
</dbReference>
<evidence type="ECO:0000313" key="1">
    <source>
        <dbReference type="EMBL" id="OQP61081.1"/>
    </source>
</evidence>
<dbReference type="InterPro" id="IPR023214">
    <property type="entry name" value="HAD_sf"/>
</dbReference>
<reference evidence="1 2" key="1">
    <citation type="submission" date="2016-03" db="EMBL/GenBank/DDBJ databases">
        <title>Niastella vici sp. nov., isolated from farmland soil.</title>
        <authorList>
            <person name="Chen L."/>
            <person name="Wang D."/>
            <person name="Yang S."/>
            <person name="Wang G."/>
        </authorList>
    </citation>
    <scope>NUCLEOTIDE SEQUENCE [LARGE SCALE GENOMIC DNA]</scope>
    <source>
        <strain evidence="1 2">DJ57</strain>
    </source>
</reference>
<sequence>MNEKEQRHSKDVKCLIWDLDDTLWHGTLSENPQVILKPGITEVLESLDHRGILLSIASKNNFDDCWRKLEELRVAHYFLYPQISWNAKSAAVDIIGKKMNIGLDTIAFIDDQPFEREEVGSTHSEIQCIDAGDYLNLLNYPRFNPRFVTEDSARRREMYQQDIRRNEHEQQFSGPKEAFLATLNMVFQISDAGEFDLQRAEELTVRTNQLNATGVTYSFEELHFFSNSDKHDLLVCELTDKYGSYGKIGLALVEKRVDAWQLRMMLMSCRVMSRGVGTVLLAYIMNEARRNGVKLRADFRMTDRNRMMYVTYKFCNFYEISNDGTGNIVFENELLQIPEYPDYIDLRINRNAIWK</sequence>
<dbReference type="AlphaFoldDB" id="A0A1V9FS18"/>
<dbReference type="NCBIfam" id="TIGR01681">
    <property type="entry name" value="HAD-SF-IIIC"/>
    <property type="match status" value="1"/>
</dbReference>
<dbReference type="InterPro" id="IPR010037">
    <property type="entry name" value="FkbH_domain"/>
</dbReference>
<dbReference type="Proteomes" id="UP000192796">
    <property type="component" value="Unassembled WGS sequence"/>
</dbReference>
<comment type="caution">
    <text evidence="1">The sequence shown here is derived from an EMBL/GenBank/DDBJ whole genome shotgun (WGS) entry which is preliminary data.</text>
</comment>
<gene>
    <name evidence="1" type="ORF">A3860_05015</name>
</gene>
<dbReference type="EMBL" id="LVYD01000058">
    <property type="protein sequence ID" value="OQP61081.1"/>
    <property type="molecule type" value="Genomic_DNA"/>
</dbReference>
<evidence type="ECO:0000313" key="2">
    <source>
        <dbReference type="Proteomes" id="UP000192796"/>
    </source>
</evidence>
<protein>
    <recommendedName>
        <fullName evidence="3">N-acetyltransferase domain-containing protein</fullName>
    </recommendedName>
</protein>
<dbReference type="InterPro" id="IPR010033">
    <property type="entry name" value="HAD_SF_ppase_IIIC"/>
</dbReference>
<dbReference type="SUPFAM" id="SSF56784">
    <property type="entry name" value="HAD-like"/>
    <property type="match status" value="1"/>
</dbReference>
<dbReference type="InterPro" id="IPR036412">
    <property type="entry name" value="HAD-like_sf"/>
</dbReference>
<dbReference type="NCBIfam" id="TIGR01686">
    <property type="entry name" value="FkbH"/>
    <property type="match status" value="1"/>
</dbReference>
<dbReference type="OrthoDB" id="323926at2"/>